<dbReference type="Proteomes" id="UP001175000">
    <property type="component" value="Unassembled WGS sequence"/>
</dbReference>
<protein>
    <recommendedName>
        <fullName evidence="4">Secreted protein</fullName>
    </recommendedName>
</protein>
<organism evidence="2 3">
    <name type="scientific">Immersiella caudata</name>
    <dbReference type="NCBI Taxonomy" id="314043"/>
    <lineage>
        <taxon>Eukaryota</taxon>
        <taxon>Fungi</taxon>
        <taxon>Dikarya</taxon>
        <taxon>Ascomycota</taxon>
        <taxon>Pezizomycotina</taxon>
        <taxon>Sordariomycetes</taxon>
        <taxon>Sordariomycetidae</taxon>
        <taxon>Sordariales</taxon>
        <taxon>Lasiosphaeriaceae</taxon>
        <taxon>Immersiella</taxon>
    </lineage>
</organism>
<dbReference type="EMBL" id="JAULSU010000002">
    <property type="protein sequence ID" value="KAK0626713.1"/>
    <property type="molecule type" value="Genomic_DNA"/>
</dbReference>
<accession>A0AA39X3P6</accession>
<gene>
    <name evidence="2" type="ORF">B0T14DRAFT_114327</name>
</gene>
<comment type="caution">
    <text evidence="2">The sequence shown here is derived from an EMBL/GenBank/DDBJ whole genome shotgun (WGS) entry which is preliminary data.</text>
</comment>
<dbReference type="AlphaFoldDB" id="A0AA39X3P6"/>
<evidence type="ECO:0008006" key="4">
    <source>
        <dbReference type="Google" id="ProtNLM"/>
    </source>
</evidence>
<sequence length="217" mass="24087">MQLGRLHWLWPVLLPPLACDDRPCLSWLSADGWHLPSMPAFPISDPRTTTFEVWTDKTIRAHWEGTEHANRQPLTPRLGSPARHAVLSCSMQGNIVNMADMEEGRPMHTHSRCFSAVLCTRKPASSAGLAPASGGLRSDEATRRRRGILVITFLTFTAALSSTPISSERGGVTWARVTAFLFDLFVQDFRLPNARPAVFPPPFRKIRHDIVAGPASR</sequence>
<keyword evidence="1" id="KW-0732">Signal</keyword>
<feature type="chain" id="PRO_5041274110" description="Secreted protein" evidence="1">
    <location>
        <begin position="21"/>
        <end position="217"/>
    </location>
</feature>
<proteinExistence type="predicted"/>
<reference evidence="2" key="1">
    <citation type="submission" date="2023-06" db="EMBL/GenBank/DDBJ databases">
        <title>Genome-scale phylogeny and comparative genomics of the fungal order Sordariales.</title>
        <authorList>
            <consortium name="Lawrence Berkeley National Laboratory"/>
            <person name="Hensen N."/>
            <person name="Bonometti L."/>
            <person name="Westerberg I."/>
            <person name="Brannstrom I.O."/>
            <person name="Guillou S."/>
            <person name="Cros-Aarteil S."/>
            <person name="Calhoun S."/>
            <person name="Haridas S."/>
            <person name="Kuo A."/>
            <person name="Mondo S."/>
            <person name="Pangilinan J."/>
            <person name="Riley R."/>
            <person name="Labutti K."/>
            <person name="Andreopoulos B."/>
            <person name="Lipzen A."/>
            <person name="Chen C."/>
            <person name="Yanf M."/>
            <person name="Daum C."/>
            <person name="Ng V."/>
            <person name="Clum A."/>
            <person name="Steindorff A."/>
            <person name="Ohm R."/>
            <person name="Martin F."/>
            <person name="Silar P."/>
            <person name="Natvig D."/>
            <person name="Lalanne C."/>
            <person name="Gautier V."/>
            <person name="Ament-Velasquez S.L."/>
            <person name="Kruys A."/>
            <person name="Hutchinson M.I."/>
            <person name="Powell A.J."/>
            <person name="Barry K."/>
            <person name="Miller A.N."/>
            <person name="Grigoriev I.V."/>
            <person name="Debuchy R."/>
            <person name="Gladieux P."/>
            <person name="Thoren M.H."/>
            <person name="Johannesson H."/>
        </authorList>
    </citation>
    <scope>NUCLEOTIDE SEQUENCE</scope>
    <source>
        <strain evidence="2">CBS 606.72</strain>
    </source>
</reference>
<feature type="signal peptide" evidence="1">
    <location>
        <begin position="1"/>
        <end position="20"/>
    </location>
</feature>
<evidence type="ECO:0000313" key="2">
    <source>
        <dbReference type="EMBL" id="KAK0626713.1"/>
    </source>
</evidence>
<evidence type="ECO:0000313" key="3">
    <source>
        <dbReference type="Proteomes" id="UP001175000"/>
    </source>
</evidence>
<keyword evidence="3" id="KW-1185">Reference proteome</keyword>
<name>A0AA39X3P6_9PEZI</name>
<evidence type="ECO:0000256" key="1">
    <source>
        <dbReference type="SAM" id="SignalP"/>
    </source>
</evidence>